<evidence type="ECO:0008006" key="3">
    <source>
        <dbReference type="Google" id="ProtNLM"/>
    </source>
</evidence>
<gene>
    <name evidence="1" type="ORF">MUDAN_MDHGFNIF_03514</name>
</gene>
<accession>A0A660E5G2</accession>
<dbReference type="AlphaFoldDB" id="A0A660E5G2"/>
<dbReference type="SUPFAM" id="SSF81301">
    <property type="entry name" value="Nucleotidyltransferase"/>
    <property type="match status" value="1"/>
</dbReference>
<proteinExistence type="predicted"/>
<dbReference type="Proteomes" id="UP000289996">
    <property type="component" value="Unassembled WGS sequence"/>
</dbReference>
<evidence type="ECO:0000313" key="1">
    <source>
        <dbReference type="EMBL" id="VDG29379.1"/>
    </source>
</evidence>
<dbReference type="EMBL" id="UYIG01000139">
    <property type="protein sequence ID" value="VDG29379.1"/>
    <property type="molecule type" value="Genomic_DNA"/>
</dbReference>
<name>A0A660E5G2_9LACO</name>
<keyword evidence="2" id="KW-1185">Reference proteome</keyword>
<sequence length="218" mass="26127">MFLMRQICYTANILRVTLVYWMDNLVVIDGIIHNLYDVCLKFNQNFYNETDILIPKSLKRLKIDDALKNTVFMNRLIPKYLNYLSSGIGLDKDFLFNLGFDYDFRYRVKSIDTLNKKLYHNCGKDMYMAKILNDCFGGRIILPNVQVQEADVMIKLQQLKDDGLISRFYKRDDGCYHAVHCYFQKQNSWFPWELQIWDQACKKDNYLEHKRHEIERNS</sequence>
<protein>
    <recommendedName>
        <fullName evidence="3">RelA/SpoT domain-containing protein</fullName>
    </recommendedName>
</protein>
<organism evidence="1 2">
    <name type="scientific">Lactiplantibacillus mudanjiangensis</name>
    <dbReference type="NCBI Taxonomy" id="1296538"/>
    <lineage>
        <taxon>Bacteria</taxon>
        <taxon>Bacillati</taxon>
        <taxon>Bacillota</taxon>
        <taxon>Bacilli</taxon>
        <taxon>Lactobacillales</taxon>
        <taxon>Lactobacillaceae</taxon>
        <taxon>Lactiplantibacillus</taxon>
    </lineage>
</organism>
<dbReference type="InterPro" id="IPR043519">
    <property type="entry name" value="NT_sf"/>
</dbReference>
<evidence type="ECO:0000313" key="2">
    <source>
        <dbReference type="Proteomes" id="UP000289996"/>
    </source>
</evidence>
<reference evidence="1 2" key="1">
    <citation type="submission" date="2018-11" db="EMBL/GenBank/DDBJ databases">
        <authorList>
            <person name="Wuyts S."/>
        </authorList>
    </citation>
    <scope>NUCLEOTIDE SEQUENCE [LARGE SCALE GENOMIC DNA]</scope>
    <source>
        <strain evidence="1">Lactobacillus mudanjiangensis AMBF249</strain>
    </source>
</reference>